<dbReference type="Proteomes" id="UP001472677">
    <property type="component" value="Unassembled WGS sequence"/>
</dbReference>
<keyword evidence="1" id="KW-1133">Transmembrane helix</keyword>
<protein>
    <submittedName>
        <fullName evidence="2">Uncharacterized protein</fullName>
    </submittedName>
</protein>
<name>A0ABR2ERI1_9ROSI</name>
<gene>
    <name evidence="2" type="ORF">V6N12_058205</name>
</gene>
<feature type="transmembrane region" description="Helical" evidence="1">
    <location>
        <begin position="48"/>
        <end position="66"/>
    </location>
</feature>
<proteinExistence type="predicted"/>
<keyword evidence="3" id="KW-1185">Reference proteome</keyword>
<reference evidence="2 3" key="1">
    <citation type="journal article" date="2024" name="G3 (Bethesda)">
        <title>Genome assembly of Hibiscus sabdariffa L. provides insights into metabolisms of medicinal natural products.</title>
        <authorList>
            <person name="Kim T."/>
        </authorList>
    </citation>
    <scope>NUCLEOTIDE SEQUENCE [LARGE SCALE GENOMIC DNA]</scope>
    <source>
        <strain evidence="2">TK-2024</strain>
        <tissue evidence="2">Old leaves</tissue>
    </source>
</reference>
<keyword evidence="1" id="KW-0812">Transmembrane</keyword>
<evidence type="ECO:0000256" key="1">
    <source>
        <dbReference type="SAM" id="Phobius"/>
    </source>
</evidence>
<sequence>MLGGLAEVGRRTGSCGFVPTEYVVIGEMGMALCVGILLLVASFDCCEVRFLGIILAMAMVPLALYVNHVATNCASVAGGLYLVVHRHTSFLLAGG</sequence>
<dbReference type="EMBL" id="JBBPBM010000010">
    <property type="protein sequence ID" value="KAK8564622.1"/>
    <property type="molecule type" value="Genomic_DNA"/>
</dbReference>
<feature type="transmembrane region" description="Helical" evidence="1">
    <location>
        <begin position="22"/>
        <end position="41"/>
    </location>
</feature>
<evidence type="ECO:0000313" key="3">
    <source>
        <dbReference type="Proteomes" id="UP001472677"/>
    </source>
</evidence>
<comment type="caution">
    <text evidence="2">The sequence shown here is derived from an EMBL/GenBank/DDBJ whole genome shotgun (WGS) entry which is preliminary data.</text>
</comment>
<keyword evidence="1" id="KW-0472">Membrane</keyword>
<organism evidence="2 3">
    <name type="scientific">Hibiscus sabdariffa</name>
    <name type="common">roselle</name>
    <dbReference type="NCBI Taxonomy" id="183260"/>
    <lineage>
        <taxon>Eukaryota</taxon>
        <taxon>Viridiplantae</taxon>
        <taxon>Streptophyta</taxon>
        <taxon>Embryophyta</taxon>
        <taxon>Tracheophyta</taxon>
        <taxon>Spermatophyta</taxon>
        <taxon>Magnoliopsida</taxon>
        <taxon>eudicotyledons</taxon>
        <taxon>Gunneridae</taxon>
        <taxon>Pentapetalae</taxon>
        <taxon>rosids</taxon>
        <taxon>malvids</taxon>
        <taxon>Malvales</taxon>
        <taxon>Malvaceae</taxon>
        <taxon>Malvoideae</taxon>
        <taxon>Hibiscus</taxon>
    </lineage>
</organism>
<evidence type="ECO:0000313" key="2">
    <source>
        <dbReference type="EMBL" id="KAK8564622.1"/>
    </source>
</evidence>
<accession>A0ABR2ERI1</accession>